<dbReference type="InterPro" id="IPR012349">
    <property type="entry name" value="Split_barrel_FMN-bd"/>
</dbReference>
<evidence type="ECO:0000256" key="1">
    <source>
        <dbReference type="ARBA" id="ARBA00008898"/>
    </source>
</evidence>
<dbReference type="GO" id="GO:0010181">
    <property type="term" value="F:FMN binding"/>
    <property type="evidence" value="ECO:0007669"/>
    <property type="project" value="InterPro"/>
</dbReference>
<dbReference type="InterPro" id="IPR029016">
    <property type="entry name" value="GAF-like_dom_sf"/>
</dbReference>
<evidence type="ECO:0000256" key="2">
    <source>
        <dbReference type="ARBA" id="ARBA00023002"/>
    </source>
</evidence>
<comment type="similarity">
    <text evidence="1">Belongs to the non-flavoprotein flavin reductase family.</text>
</comment>
<dbReference type="InterPro" id="IPR050268">
    <property type="entry name" value="NADH-dep_flavin_reductase"/>
</dbReference>
<dbReference type="SMART" id="SM00903">
    <property type="entry name" value="Flavin_Reduct"/>
    <property type="match status" value="1"/>
</dbReference>
<feature type="domain" description="IclR-ED" evidence="3">
    <location>
        <begin position="158"/>
        <end position="370"/>
    </location>
</feature>
<dbReference type="Gene3D" id="3.30.450.40">
    <property type="match status" value="1"/>
</dbReference>
<dbReference type="Proteomes" id="UP000578449">
    <property type="component" value="Unassembled WGS sequence"/>
</dbReference>
<dbReference type="Gene3D" id="2.30.110.10">
    <property type="entry name" value="Electron Transport, Fmn-binding Protein, Chain A"/>
    <property type="match status" value="1"/>
</dbReference>
<evidence type="ECO:0000313" key="5">
    <source>
        <dbReference type="Proteomes" id="UP000578449"/>
    </source>
</evidence>
<keyword evidence="5" id="KW-1185">Reference proteome</keyword>
<reference evidence="4 5" key="1">
    <citation type="submission" date="2020-08" db="EMBL/GenBank/DDBJ databases">
        <title>Genomic Encyclopedia of Type Strains, Phase IV (KMG-IV): sequencing the most valuable type-strain genomes for metagenomic binning, comparative biology and taxonomic classification.</title>
        <authorList>
            <person name="Goeker M."/>
        </authorList>
    </citation>
    <scope>NUCLEOTIDE SEQUENCE [LARGE SCALE GENOMIC DNA]</scope>
    <source>
        <strain evidence="4 5">DSM 45615</strain>
    </source>
</reference>
<dbReference type="PANTHER" id="PTHR30466">
    <property type="entry name" value="FLAVIN REDUCTASE"/>
    <property type="match status" value="1"/>
</dbReference>
<dbReference type="RefSeq" id="WP_185053707.1">
    <property type="nucleotide sequence ID" value="NZ_BAABIX010000008.1"/>
</dbReference>
<dbReference type="PANTHER" id="PTHR30466:SF11">
    <property type="entry name" value="FLAVIN-DEPENDENT MONOOXYGENASE, REDUCTASE SUBUNIT HSAB"/>
    <property type="match status" value="1"/>
</dbReference>
<dbReference type="SUPFAM" id="SSF50475">
    <property type="entry name" value="FMN-binding split barrel"/>
    <property type="match status" value="1"/>
</dbReference>
<protein>
    <submittedName>
        <fullName evidence="4">Flavin reductase (DIM6/NTAB) family NADH-FMN oxidoreductase RutF</fullName>
    </submittedName>
</protein>
<gene>
    <name evidence="4" type="ORF">HNP84_006601</name>
</gene>
<comment type="caution">
    <text evidence="4">The sequence shown here is derived from an EMBL/GenBank/DDBJ whole genome shotgun (WGS) entry which is preliminary data.</text>
</comment>
<evidence type="ECO:0000313" key="4">
    <source>
        <dbReference type="EMBL" id="MBB5136850.1"/>
    </source>
</evidence>
<accession>A0A840PH51</accession>
<organism evidence="4 5">
    <name type="scientific">Thermocatellispora tengchongensis</name>
    <dbReference type="NCBI Taxonomy" id="1073253"/>
    <lineage>
        <taxon>Bacteria</taxon>
        <taxon>Bacillati</taxon>
        <taxon>Actinomycetota</taxon>
        <taxon>Actinomycetes</taxon>
        <taxon>Streptosporangiales</taxon>
        <taxon>Streptosporangiaceae</taxon>
        <taxon>Thermocatellispora</taxon>
    </lineage>
</organism>
<dbReference type="PROSITE" id="PS51078">
    <property type="entry name" value="ICLR_ED"/>
    <property type="match status" value="1"/>
</dbReference>
<dbReference type="EMBL" id="JACHGN010000015">
    <property type="protein sequence ID" value="MBB5136850.1"/>
    <property type="molecule type" value="Genomic_DNA"/>
</dbReference>
<dbReference type="InterPro" id="IPR014757">
    <property type="entry name" value="Tscrpt_reg_IclR_C"/>
</dbReference>
<dbReference type="GO" id="GO:0042602">
    <property type="term" value="F:riboflavin reductase (NADPH) activity"/>
    <property type="evidence" value="ECO:0007669"/>
    <property type="project" value="TreeGrafter"/>
</dbReference>
<sequence length="373" mass="39757">MKNHYRQVLGQYPTGVSAVTARGADGTPFGLTVGSFTSVSMDPPIVGFLPAKSSTSWPKVRATGAFCVNVLAYDQEHVCRALSAKVEDKFAGLGWRPGPTGSPVLEGVLAWIDCRIRSVVEAGDHFIVLGDVVDLQLGSPSLPLVFFRGGYGRFSPGPLVAESVQNSGMLRLVNAVRDQMQMLSAELGVEASATGIVGGRPVLVASTWSPFSDRAAVRAGDRVPFRPPLAVPIAAWGTREQREEWLANAGPALEPDQRKRLEDILDATRERGWAISVRPDPPEHAISRMIEANDRLDEIGLGRFHPAAGTLGTRGIDARNLSAPIFAPDGSVVMSLSVSGMSSPQAGGRIEDVAGRLVEAAREAERVTYGGIR</sequence>
<name>A0A840PH51_9ACTN</name>
<proteinExistence type="inferred from homology"/>
<dbReference type="SUPFAM" id="SSF55781">
    <property type="entry name" value="GAF domain-like"/>
    <property type="match status" value="1"/>
</dbReference>
<keyword evidence="2" id="KW-0560">Oxidoreductase</keyword>
<evidence type="ECO:0000259" key="3">
    <source>
        <dbReference type="PROSITE" id="PS51078"/>
    </source>
</evidence>
<dbReference type="Pfam" id="PF01613">
    <property type="entry name" value="Flavin_Reduct"/>
    <property type="match status" value="1"/>
</dbReference>
<dbReference type="AlphaFoldDB" id="A0A840PH51"/>
<dbReference type="InterPro" id="IPR002563">
    <property type="entry name" value="Flavin_Rdtase-like_dom"/>
</dbReference>